<name>A0ABN8RDQ8_9CNID</name>
<comment type="caution">
    <text evidence="1">The sequence shown here is derived from an EMBL/GenBank/DDBJ whole genome shotgun (WGS) entry which is preliminary data.</text>
</comment>
<accession>A0ABN8RDQ8</accession>
<dbReference type="Proteomes" id="UP001159405">
    <property type="component" value="Unassembled WGS sequence"/>
</dbReference>
<keyword evidence="2" id="KW-1185">Reference proteome</keyword>
<evidence type="ECO:0000313" key="2">
    <source>
        <dbReference type="Proteomes" id="UP001159405"/>
    </source>
</evidence>
<gene>
    <name evidence="1" type="ORF">PLOB_00018956</name>
</gene>
<dbReference type="EMBL" id="CALNXK010000220">
    <property type="protein sequence ID" value="CAH3177053.1"/>
    <property type="molecule type" value="Genomic_DNA"/>
</dbReference>
<proteinExistence type="predicted"/>
<evidence type="ECO:0000313" key="1">
    <source>
        <dbReference type="EMBL" id="CAH3177053.1"/>
    </source>
</evidence>
<sequence>MTKRRTWHYYANIVVQLAQNRSPCSKQIVSATPDQSVSKTVREFVSPSMSHLVSQSVTHSACQPVSYIQLVNKAGPVSQEVSKLVSQSINKSVSWLVGHPTLSRPLIVTQSVNWTTFSVLLQTVHLEISRLAVIFETITKITVFEKDSRWLYKIIFQSFYRSHFIKHLDWQPQTQHVNNRLAKNLQILSKLRYFIDLNILKQLNYILIYPYLSYSILALGCASKTRLDCICIAHPRESQEYPPTKKTFQLCFSDHGADHSLPIRASAFTSNDCITMTFTSRPSFGIELQKNSPTFDNLNMEYKSDEV</sequence>
<protein>
    <submittedName>
        <fullName evidence="1">Uncharacterized protein</fullName>
    </submittedName>
</protein>
<reference evidence="1 2" key="1">
    <citation type="submission" date="2022-05" db="EMBL/GenBank/DDBJ databases">
        <authorList>
            <consortium name="Genoscope - CEA"/>
            <person name="William W."/>
        </authorList>
    </citation>
    <scope>NUCLEOTIDE SEQUENCE [LARGE SCALE GENOMIC DNA]</scope>
</reference>
<organism evidence="1 2">
    <name type="scientific">Porites lobata</name>
    <dbReference type="NCBI Taxonomy" id="104759"/>
    <lineage>
        <taxon>Eukaryota</taxon>
        <taxon>Metazoa</taxon>
        <taxon>Cnidaria</taxon>
        <taxon>Anthozoa</taxon>
        <taxon>Hexacorallia</taxon>
        <taxon>Scleractinia</taxon>
        <taxon>Fungiina</taxon>
        <taxon>Poritidae</taxon>
        <taxon>Porites</taxon>
    </lineage>
</organism>